<dbReference type="InterPro" id="IPR023210">
    <property type="entry name" value="NADP_OxRdtase_dom"/>
</dbReference>
<sequence>MGNAPSILLAITKRMALGWDKNAYQGKLDPSEEDYAKLPTFMADAAVYAVIREAFTKESKRLLSDEAVVKICRQLEFWYKDGGLASDPQALKALATSLIDQSLWYYPLITKEENALYEGIPIEQLKVPTRRFGKTELQMPLLTCGGMRFQATWAPDFIPGLRPSRKFVLNSVTQTNIKECIRTCLALGINHFETARMYGTSEYQIVEALHQLMMEGVCKREDFIFQTKIIAGDEKGFRKMWKQSWDNVGEKLGYIDLFGIHAIMNYDDKTKATLDVCEELKEAGLIGHIGFSTHATSEQIMKLINTERFEYVNLHEHFFTSYHGDGTPNSVGGQGNAACVKRALELDMGVFQISPVDKGGKLHRPSKTCCTTIGKELTPIGFALLYGWKKIGFHTASIGLSKPSDLDEVMQAAKLMALEKVGKLDLDSMLDPAIERLEKQKEEVLGNDWKEKGLMNIPSLFSEATDGTHIGHSLRIYDELQSYGMYEWAVDRYASLVSIKWDKKKSWAERVKTISAGNPGRAYDPEVDYSEALKDHYNPSLALQRLKEGHALLKECCENDLSEIELKKRGWEKAYNLTVWTEMPGEIDSRSIKLALLGILTGGRAGLTGTGPGKIFREEARQLRLAL</sequence>
<dbReference type="InterPro" id="IPR053135">
    <property type="entry name" value="AKR2_Oxidoreductase"/>
</dbReference>
<reference evidence="2 3" key="1">
    <citation type="journal article" date="2021" name="Sci. Rep.">
        <title>The genome of the diatom Chaetoceros tenuissimus carries an ancient integrated fragment of an extant virus.</title>
        <authorList>
            <person name="Hongo Y."/>
            <person name="Kimura K."/>
            <person name="Takaki Y."/>
            <person name="Yoshida Y."/>
            <person name="Baba S."/>
            <person name="Kobayashi G."/>
            <person name="Nagasaki K."/>
            <person name="Hano T."/>
            <person name="Tomaru Y."/>
        </authorList>
    </citation>
    <scope>NUCLEOTIDE SEQUENCE [LARGE SCALE GENOMIC DNA]</scope>
    <source>
        <strain evidence="2 3">NIES-3715</strain>
    </source>
</reference>
<dbReference type="Proteomes" id="UP001054902">
    <property type="component" value="Unassembled WGS sequence"/>
</dbReference>
<dbReference type="InterPro" id="IPR036812">
    <property type="entry name" value="NAD(P)_OxRdtase_dom_sf"/>
</dbReference>
<keyword evidence="3" id="KW-1185">Reference proteome</keyword>
<proteinExistence type="predicted"/>
<dbReference type="Gene3D" id="3.20.20.100">
    <property type="entry name" value="NADP-dependent oxidoreductase domain"/>
    <property type="match status" value="1"/>
</dbReference>
<evidence type="ECO:0000313" key="3">
    <source>
        <dbReference type="Proteomes" id="UP001054902"/>
    </source>
</evidence>
<dbReference type="PANTHER" id="PTHR43312">
    <property type="entry name" value="D-THREO-ALDOSE 1-DEHYDROGENASE"/>
    <property type="match status" value="1"/>
</dbReference>
<name>A0AAD3CVY1_9STRA</name>
<gene>
    <name evidence="2" type="ORF">CTEN210_09508</name>
</gene>
<dbReference type="EMBL" id="BLLK01000046">
    <property type="protein sequence ID" value="GFH53032.1"/>
    <property type="molecule type" value="Genomic_DNA"/>
</dbReference>
<dbReference type="AlphaFoldDB" id="A0AAD3CVY1"/>
<feature type="domain" description="NADP-dependent oxidoreductase" evidence="1">
    <location>
        <begin position="170"/>
        <end position="306"/>
    </location>
</feature>
<dbReference type="Pfam" id="PF00248">
    <property type="entry name" value="Aldo_ket_red"/>
    <property type="match status" value="1"/>
</dbReference>
<dbReference type="PANTHER" id="PTHR43312:SF2">
    <property type="entry name" value="OXIDOREDUCTASE"/>
    <property type="match status" value="1"/>
</dbReference>
<dbReference type="SUPFAM" id="SSF51430">
    <property type="entry name" value="NAD(P)-linked oxidoreductase"/>
    <property type="match status" value="1"/>
</dbReference>
<comment type="caution">
    <text evidence="2">The sequence shown here is derived from an EMBL/GenBank/DDBJ whole genome shotgun (WGS) entry which is preliminary data.</text>
</comment>
<evidence type="ECO:0000313" key="2">
    <source>
        <dbReference type="EMBL" id="GFH53032.1"/>
    </source>
</evidence>
<protein>
    <recommendedName>
        <fullName evidence="1">NADP-dependent oxidoreductase domain-containing protein</fullName>
    </recommendedName>
</protein>
<accession>A0AAD3CVY1</accession>
<organism evidence="2 3">
    <name type="scientific">Chaetoceros tenuissimus</name>
    <dbReference type="NCBI Taxonomy" id="426638"/>
    <lineage>
        <taxon>Eukaryota</taxon>
        <taxon>Sar</taxon>
        <taxon>Stramenopiles</taxon>
        <taxon>Ochrophyta</taxon>
        <taxon>Bacillariophyta</taxon>
        <taxon>Coscinodiscophyceae</taxon>
        <taxon>Chaetocerotophycidae</taxon>
        <taxon>Chaetocerotales</taxon>
        <taxon>Chaetocerotaceae</taxon>
        <taxon>Chaetoceros</taxon>
    </lineage>
</organism>
<evidence type="ECO:0000259" key="1">
    <source>
        <dbReference type="Pfam" id="PF00248"/>
    </source>
</evidence>